<dbReference type="InterPro" id="IPR036047">
    <property type="entry name" value="F-box-like_dom_sf"/>
</dbReference>
<dbReference type="AlphaFoldDB" id="S8ALK5"/>
<dbReference type="HOGENOM" id="CLU_1053822_0_0_1"/>
<keyword evidence="3" id="KW-1185">Reference proteome</keyword>
<protein>
    <recommendedName>
        <fullName evidence="1">F-box domain-containing protein</fullName>
    </recommendedName>
</protein>
<dbReference type="SUPFAM" id="SSF81383">
    <property type="entry name" value="F-box domain"/>
    <property type="match status" value="1"/>
</dbReference>
<dbReference type="Pfam" id="PF12937">
    <property type="entry name" value="F-box-like"/>
    <property type="match status" value="1"/>
</dbReference>
<evidence type="ECO:0000259" key="1">
    <source>
        <dbReference type="PROSITE" id="PS50181"/>
    </source>
</evidence>
<organism evidence="2 3">
    <name type="scientific">Dactylellina haptotyla (strain CBS 200.50)</name>
    <name type="common">Nematode-trapping fungus</name>
    <name type="synonym">Monacrosporium haptotylum</name>
    <dbReference type="NCBI Taxonomy" id="1284197"/>
    <lineage>
        <taxon>Eukaryota</taxon>
        <taxon>Fungi</taxon>
        <taxon>Dikarya</taxon>
        <taxon>Ascomycota</taxon>
        <taxon>Pezizomycotina</taxon>
        <taxon>Orbiliomycetes</taxon>
        <taxon>Orbiliales</taxon>
        <taxon>Orbiliaceae</taxon>
        <taxon>Dactylellina</taxon>
    </lineage>
</organism>
<name>S8ALK5_DACHA</name>
<dbReference type="PROSITE" id="PS50181">
    <property type="entry name" value="FBOX"/>
    <property type="match status" value="1"/>
</dbReference>
<proteinExistence type="predicted"/>
<dbReference type="EMBL" id="AQGS01000065">
    <property type="protein sequence ID" value="EPS43779.1"/>
    <property type="molecule type" value="Genomic_DNA"/>
</dbReference>
<accession>S8ALK5</accession>
<comment type="caution">
    <text evidence="2">The sequence shown here is derived from an EMBL/GenBank/DDBJ whole genome shotgun (WGS) entry which is preliminary data.</text>
</comment>
<sequence length="264" mass="29843">MEKPEIRRSQPALLTIPNELHIAILSRLSFAEQLVAAQVCEIWQTLLLDIIHLRKVRYTRFAPQGSIYYRGTDFLEAGGNHDVHFLLRLARWHCTLSDPPNSAVSPSPSVTEATTMASVVTQHIRRLTVLAHVIPNNDPRGFSGDVNIPSWDATNCGFLNDSFSFHSSLDERDKKSGLRVHYGRDLTLAAYPTTTSILIDYRKLGCGLSFEPHTFRKEGEMFELLDYAHLTVLQVLEAIIFRVIQEKSARGDLGIDSDYDLFFV</sequence>
<evidence type="ECO:0000313" key="3">
    <source>
        <dbReference type="Proteomes" id="UP000015100"/>
    </source>
</evidence>
<reference evidence="3" key="2">
    <citation type="submission" date="2013-04" db="EMBL/GenBank/DDBJ databases">
        <title>Genomic mechanisms accounting for the adaptation to parasitism in nematode-trapping fungi.</title>
        <authorList>
            <person name="Ahren D.G."/>
        </authorList>
    </citation>
    <scope>NUCLEOTIDE SEQUENCE [LARGE SCALE GENOMIC DNA]</scope>
    <source>
        <strain evidence="3">CBS 200.50</strain>
    </source>
</reference>
<feature type="domain" description="F-box" evidence="1">
    <location>
        <begin position="10"/>
        <end position="56"/>
    </location>
</feature>
<evidence type="ECO:0000313" key="2">
    <source>
        <dbReference type="EMBL" id="EPS43779.1"/>
    </source>
</evidence>
<dbReference type="Proteomes" id="UP000015100">
    <property type="component" value="Unassembled WGS sequence"/>
</dbReference>
<reference evidence="2 3" key="1">
    <citation type="journal article" date="2013" name="PLoS Genet.">
        <title>Genomic mechanisms accounting for the adaptation to parasitism in nematode-trapping fungi.</title>
        <authorList>
            <person name="Meerupati T."/>
            <person name="Andersson K.M."/>
            <person name="Friman E."/>
            <person name="Kumar D."/>
            <person name="Tunlid A."/>
            <person name="Ahren D."/>
        </authorList>
    </citation>
    <scope>NUCLEOTIDE SEQUENCE [LARGE SCALE GENOMIC DNA]</scope>
    <source>
        <strain evidence="2 3">CBS 200.50</strain>
    </source>
</reference>
<gene>
    <name evidence="2" type="ORF">H072_2210</name>
</gene>
<dbReference type="InterPro" id="IPR001810">
    <property type="entry name" value="F-box_dom"/>
</dbReference>